<dbReference type="AlphaFoldDB" id="A0A974BJ08"/>
<dbReference type="FunFam" id="3.40.50.12230:FF:000001">
    <property type="entry name" value="Methionyl-tRNA formyltransferase"/>
    <property type="match status" value="1"/>
</dbReference>
<comment type="catalytic activity">
    <reaction evidence="5">
        <text>L-methionyl-tRNA(fMet) + (6R)-10-formyltetrahydrofolate = N-formyl-L-methionyl-tRNA(fMet) + (6S)-5,6,7,8-tetrahydrofolate + H(+)</text>
        <dbReference type="Rhea" id="RHEA:24380"/>
        <dbReference type="Rhea" id="RHEA-COMP:9952"/>
        <dbReference type="Rhea" id="RHEA-COMP:9953"/>
        <dbReference type="ChEBI" id="CHEBI:15378"/>
        <dbReference type="ChEBI" id="CHEBI:57453"/>
        <dbReference type="ChEBI" id="CHEBI:78530"/>
        <dbReference type="ChEBI" id="CHEBI:78844"/>
        <dbReference type="ChEBI" id="CHEBI:195366"/>
        <dbReference type="EC" id="2.1.2.9"/>
    </reaction>
</comment>
<dbReference type="Gene3D" id="3.40.50.12230">
    <property type="match status" value="1"/>
</dbReference>
<dbReference type="EC" id="2.1.2.9" evidence="2 5"/>
<sequence>MMNVIFMGTPGFAVPTLKKLYENGYEIKLVVTQPDKPSGRGKKLKKSEVKEAAEELGLSVFQPDKIKKQENIDILKSYAPDVIVVVAYGQILNKEILTMPKYGCINVHASLLPELRGAAPLNWAIINGETMTGVTTMQMDVGLDTGDMLLKSEIEIAENMTVGELHDILMHKGADLLIETLNKLEKNKIVPQKQDDSLSSYAPMFNNENRKINWSLTAKNIHDLVRGLSPWPTAYFTMDDKTIKVFKASHTNDNPDYETGCVIKANDEGIFVKAKKGTVILKEIQMPGKNKMTVEAYLRGNKFPEHIILP</sequence>
<proteinExistence type="inferred from homology"/>
<comment type="caution">
    <text evidence="8">The sequence shown here is derived from an EMBL/GenBank/DDBJ whole genome shotgun (WGS) entry which is preliminary data.</text>
</comment>
<evidence type="ECO:0000259" key="7">
    <source>
        <dbReference type="Pfam" id="PF02911"/>
    </source>
</evidence>
<dbReference type="EMBL" id="JACBNQ010000007">
    <property type="protein sequence ID" value="NYB74145.1"/>
    <property type="molecule type" value="Genomic_DNA"/>
</dbReference>
<evidence type="ECO:0000256" key="2">
    <source>
        <dbReference type="ARBA" id="ARBA00012261"/>
    </source>
</evidence>
<evidence type="ECO:0000256" key="4">
    <source>
        <dbReference type="ARBA" id="ARBA00022917"/>
    </source>
</evidence>
<dbReference type="InterPro" id="IPR044135">
    <property type="entry name" value="Met-tRNA-FMT_C"/>
</dbReference>
<feature type="domain" description="Formyl transferase C-terminal" evidence="7">
    <location>
        <begin position="207"/>
        <end position="301"/>
    </location>
</feature>
<feature type="domain" description="Formyl transferase N-terminal" evidence="6">
    <location>
        <begin position="2"/>
        <end position="180"/>
    </location>
</feature>
<accession>A0A974BJ08</accession>
<evidence type="ECO:0000259" key="6">
    <source>
        <dbReference type="Pfam" id="PF00551"/>
    </source>
</evidence>
<dbReference type="NCBIfam" id="TIGR00460">
    <property type="entry name" value="fmt"/>
    <property type="match status" value="1"/>
</dbReference>
<dbReference type="GO" id="GO:0005829">
    <property type="term" value="C:cytosol"/>
    <property type="evidence" value="ECO:0007669"/>
    <property type="project" value="TreeGrafter"/>
</dbReference>
<dbReference type="InterPro" id="IPR002376">
    <property type="entry name" value="Formyl_transf_N"/>
</dbReference>
<dbReference type="HAMAP" id="MF_00182">
    <property type="entry name" value="Formyl_trans"/>
    <property type="match status" value="1"/>
</dbReference>
<dbReference type="InterPro" id="IPR005793">
    <property type="entry name" value="Formyl_trans_C"/>
</dbReference>
<dbReference type="RefSeq" id="WP_179237863.1">
    <property type="nucleotide sequence ID" value="NZ_JACBNQ010000007.1"/>
</dbReference>
<gene>
    <name evidence="5" type="primary">fmt</name>
    <name evidence="8" type="ORF">HZF24_08310</name>
</gene>
<evidence type="ECO:0000256" key="5">
    <source>
        <dbReference type="HAMAP-Rule" id="MF_00182"/>
    </source>
</evidence>
<dbReference type="PANTHER" id="PTHR11138">
    <property type="entry name" value="METHIONYL-TRNA FORMYLTRANSFERASE"/>
    <property type="match status" value="1"/>
</dbReference>
<dbReference type="CDD" id="cd08646">
    <property type="entry name" value="FMT_core_Met-tRNA-FMT_N"/>
    <property type="match status" value="1"/>
</dbReference>
<dbReference type="Proteomes" id="UP000611629">
    <property type="component" value="Unassembled WGS sequence"/>
</dbReference>
<reference evidence="8" key="1">
    <citation type="submission" date="2020-07" db="EMBL/GenBank/DDBJ databases">
        <title>Genomic analysis of a strain of Sedimentibacter Hydroxybenzoicus DSM7310.</title>
        <authorList>
            <person name="Ma S."/>
        </authorList>
    </citation>
    <scope>NUCLEOTIDE SEQUENCE</scope>
    <source>
        <strain evidence="8">DSM 7310</strain>
    </source>
</reference>
<evidence type="ECO:0000313" key="9">
    <source>
        <dbReference type="Proteomes" id="UP000611629"/>
    </source>
</evidence>
<dbReference type="PANTHER" id="PTHR11138:SF5">
    <property type="entry name" value="METHIONYL-TRNA FORMYLTRANSFERASE, MITOCHONDRIAL"/>
    <property type="match status" value="1"/>
</dbReference>
<evidence type="ECO:0000256" key="1">
    <source>
        <dbReference type="ARBA" id="ARBA00010699"/>
    </source>
</evidence>
<feature type="binding site" evidence="5">
    <location>
        <begin position="110"/>
        <end position="113"/>
    </location>
    <ligand>
        <name>(6S)-5,6,7,8-tetrahydrofolate</name>
        <dbReference type="ChEBI" id="CHEBI:57453"/>
    </ligand>
</feature>
<dbReference type="SUPFAM" id="SSF53328">
    <property type="entry name" value="Formyltransferase"/>
    <property type="match status" value="1"/>
</dbReference>
<dbReference type="InterPro" id="IPR041711">
    <property type="entry name" value="Met-tRNA-FMT_N"/>
</dbReference>
<organism evidence="8 9">
    <name type="scientific">Sedimentibacter hydroxybenzoicus DSM 7310</name>
    <dbReference type="NCBI Taxonomy" id="1123245"/>
    <lineage>
        <taxon>Bacteria</taxon>
        <taxon>Bacillati</taxon>
        <taxon>Bacillota</taxon>
        <taxon>Tissierellia</taxon>
        <taxon>Sedimentibacter</taxon>
    </lineage>
</organism>
<dbReference type="InterPro" id="IPR001555">
    <property type="entry name" value="GART_AS"/>
</dbReference>
<dbReference type="PROSITE" id="PS00373">
    <property type="entry name" value="GART"/>
    <property type="match status" value="1"/>
</dbReference>
<keyword evidence="4 5" id="KW-0648">Protein biosynthesis</keyword>
<evidence type="ECO:0000256" key="3">
    <source>
        <dbReference type="ARBA" id="ARBA00022679"/>
    </source>
</evidence>
<dbReference type="InterPro" id="IPR036477">
    <property type="entry name" value="Formyl_transf_N_sf"/>
</dbReference>
<keyword evidence="3 5" id="KW-0808">Transferase</keyword>
<evidence type="ECO:0000313" key="8">
    <source>
        <dbReference type="EMBL" id="NYB74145.1"/>
    </source>
</evidence>
<protein>
    <recommendedName>
        <fullName evidence="2 5">Methionyl-tRNA formyltransferase</fullName>
        <ecNumber evidence="2 5">2.1.2.9</ecNumber>
    </recommendedName>
</protein>
<dbReference type="Pfam" id="PF00551">
    <property type="entry name" value="Formyl_trans_N"/>
    <property type="match status" value="1"/>
</dbReference>
<dbReference type="InterPro" id="IPR011034">
    <property type="entry name" value="Formyl_transferase-like_C_sf"/>
</dbReference>
<dbReference type="Pfam" id="PF02911">
    <property type="entry name" value="Formyl_trans_C"/>
    <property type="match status" value="1"/>
</dbReference>
<name>A0A974BJ08_SEDHY</name>
<comment type="function">
    <text evidence="5">Attaches a formyl group to the free amino group of methionyl-tRNA(fMet). The formyl group appears to play a dual role in the initiator identity of N-formylmethionyl-tRNA by promoting its recognition by IF2 and preventing the misappropriation of this tRNA by the elongation apparatus.</text>
</comment>
<keyword evidence="9" id="KW-1185">Reference proteome</keyword>
<dbReference type="CDD" id="cd08704">
    <property type="entry name" value="Met_tRNA_FMT_C"/>
    <property type="match status" value="1"/>
</dbReference>
<dbReference type="SUPFAM" id="SSF50486">
    <property type="entry name" value="FMT C-terminal domain-like"/>
    <property type="match status" value="1"/>
</dbReference>
<dbReference type="InterPro" id="IPR005794">
    <property type="entry name" value="Fmt"/>
</dbReference>
<comment type="similarity">
    <text evidence="1 5">Belongs to the Fmt family.</text>
</comment>
<dbReference type="GO" id="GO:0004479">
    <property type="term" value="F:methionyl-tRNA formyltransferase activity"/>
    <property type="evidence" value="ECO:0007669"/>
    <property type="project" value="UniProtKB-UniRule"/>
</dbReference>